<evidence type="ECO:0000313" key="1">
    <source>
        <dbReference type="EMBL" id="AFL86382.1"/>
    </source>
</evidence>
<keyword evidence="2" id="KW-1185">Reference proteome</keyword>
<gene>
    <name evidence="1" type="ordered locus">Terro_0030</name>
</gene>
<proteinExistence type="predicted"/>
<reference evidence="1 2" key="1">
    <citation type="submission" date="2012-06" db="EMBL/GenBank/DDBJ databases">
        <title>Complete genome of Terriglobus roseus DSM 18391.</title>
        <authorList>
            <consortium name="US DOE Joint Genome Institute (JGI-PGF)"/>
            <person name="Lucas S."/>
            <person name="Copeland A."/>
            <person name="Lapidus A."/>
            <person name="Glavina del Rio T."/>
            <person name="Dalin E."/>
            <person name="Tice H."/>
            <person name="Bruce D."/>
            <person name="Goodwin L."/>
            <person name="Pitluck S."/>
            <person name="Peters L."/>
            <person name="Mikhailova N."/>
            <person name="Munk A.C.C."/>
            <person name="Kyrpides N."/>
            <person name="Mavromatis K."/>
            <person name="Ivanova N."/>
            <person name="Brettin T."/>
            <person name="Detter J.C."/>
            <person name="Han C."/>
            <person name="Larimer F."/>
            <person name="Land M."/>
            <person name="Hauser L."/>
            <person name="Markowitz V."/>
            <person name="Cheng J.-F."/>
            <person name="Hugenholtz P."/>
            <person name="Woyke T."/>
            <person name="Wu D."/>
            <person name="Brambilla E."/>
            <person name="Klenk H.-P."/>
            <person name="Eisen J.A."/>
        </authorList>
    </citation>
    <scope>NUCLEOTIDE SEQUENCE [LARGE SCALE GENOMIC DNA]</scope>
    <source>
        <strain evidence="2">DSM 18391 / NRRL B-41598 / KBS 63</strain>
    </source>
</reference>
<protein>
    <submittedName>
        <fullName evidence="1">Uncharacterized protein</fullName>
    </submittedName>
</protein>
<accession>I3ZAW4</accession>
<organism evidence="1 2">
    <name type="scientific">Terriglobus roseus (strain DSM 18391 / NRRL B-41598 / KBS 63)</name>
    <dbReference type="NCBI Taxonomy" id="926566"/>
    <lineage>
        <taxon>Bacteria</taxon>
        <taxon>Pseudomonadati</taxon>
        <taxon>Acidobacteriota</taxon>
        <taxon>Terriglobia</taxon>
        <taxon>Terriglobales</taxon>
        <taxon>Acidobacteriaceae</taxon>
        <taxon>Terriglobus</taxon>
    </lineage>
</organism>
<dbReference type="Proteomes" id="UP000006056">
    <property type="component" value="Chromosome"/>
</dbReference>
<sequence length="65" mass="7543">MSKLNLYYLKPSSSKNLYSPDDPDELRREELCLQLAENLHDLGVSDFSRETRTGNARFIIRVVRA</sequence>
<dbReference type="AlphaFoldDB" id="I3ZAW4"/>
<dbReference type="EMBL" id="CP003379">
    <property type="protein sequence ID" value="AFL86382.1"/>
    <property type="molecule type" value="Genomic_DNA"/>
</dbReference>
<evidence type="ECO:0000313" key="2">
    <source>
        <dbReference type="Proteomes" id="UP000006056"/>
    </source>
</evidence>
<dbReference type="KEGG" id="trs:Terro_0030"/>
<name>I3ZAW4_TERRK</name>
<dbReference type="HOGENOM" id="CLU_2848357_0_0_0"/>
<dbReference type="STRING" id="926566.Terro_0030"/>